<dbReference type="Proteomes" id="UP000288805">
    <property type="component" value="Unassembled WGS sequence"/>
</dbReference>
<dbReference type="InterPro" id="IPR055307">
    <property type="entry name" value="NDC80_plants"/>
</dbReference>
<organism evidence="2 3">
    <name type="scientific">Vitis vinifera</name>
    <name type="common">Grape</name>
    <dbReference type="NCBI Taxonomy" id="29760"/>
    <lineage>
        <taxon>Eukaryota</taxon>
        <taxon>Viridiplantae</taxon>
        <taxon>Streptophyta</taxon>
        <taxon>Embryophyta</taxon>
        <taxon>Tracheophyta</taxon>
        <taxon>Spermatophyta</taxon>
        <taxon>Magnoliopsida</taxon>
        <taxon>eudicotyledons</taxon>
        <taxon>Gunneridae</taxon>
        <taxon>Pentapetalae</taxon>
        <taxon>rosids</taxon>
        <taxon>Vitales</taxon>
        <taxon>Vitaceae</taxon>
        <taxon>Viteae</taxon>
        <taxon>Vitis</taxon>
    </lineage>
</organism>
<sequence length="291" mass="33589">MHWLVQIALYNDHLVSNLQCFDNTFVYALDSYLHYIRGDDDGMEAVDREFMGKLEKERDAVAEGVKALEKEVAEREGRLEELRSGPSAKEVVEKERGVLEEDVKKFHAIIAEFSGRIASVEKILEEKEKELGVKVEENNRICEENEELKKRVELQTFNARDAERMKRELQAVERDITEAEVARNGWEEKSWDLDTTIGHKFKELEALSIECNQALRRIVFFLKFVIPKKDPAAVLCLNYSSEHALEAWIKRLKLGNGLQYVLNAKGSSPTEVWELITNQRLSLHLTPLLMT</sequence>
<dbReference type="EMBL" id="QGNW01000257">
    <property type="protein sequence ID" value="RVW81045.1"/>
    <property type="molecule type" value="Genomic_DNA"/>
</dbReference>
<name>A0A438H981_VITVI</name>
<protein>
    <submittedName>
        <fullName evidence="2">Uncharacterized protein</fullName>
    </submittedName>
</protein>
<gene>
    <name evidence="2" type="ORF">CK203_045373</name>
</gene>
<dbReference type="AlphaFoldDB" id="A0A438H981"/>
<comment type="caution">
    <text evidence="2">The sequence shown here is derived from an EMBL/GenBank/DDBJ whole genome shotgun (WGS) entry which is preliminary data.</text>
</comment>
<feature type="coiled-coil region" evidence="1">
    <location>
        <begin position="162"/>
        <end position="189"/>
    </location>
</feature>
<proteinExistence type="predicted"/>
<evidence type="ECO:0000256" key="1">
    <source>
        <dbReference type="SAM" id="Coils"/>
    </source>
</evidence>
<evidence type="ECO:0000313" key="3">
    <source>
        <dbReference type="Proteomes" id="UP000288805"/>
    </source>
</evidence>
<reference evidence="2 3" key="1">
    <citation type="journal article" date="2018" name="PLoS Genet.">
        <title>Population sequencing reveals clonal diversity and ancestral inbreeding in the grapevine cultivar Chardonnay.</title>
        <authorList>
            <person name="Roach M.J."/>
            <person name="Johnson D.L."/>
            <person name="Bohlmann J."/>
            <person name="van Vuuren H.J."/>
            <person name="Jones S.J."/>
            <person name="Pretorius I.S."/>
            <person name="Schmidt S.A."/>
            <person name="Borneman A.R."/>
        </authorList>
    </citation>
    <scope>NUCLEOTIDE SEQUENCE [LARGE SCALE GENOMIC DNA]</scope>
    <source>
        <strain evidence="3">cv. Chardonnay</strain>
        <tissue evidence="2">Leaf</tissue>
    </source>
</reference>
<dbReference type="PANTHER" id="PTHR46681:SF1">
    <property type="entry name" value="KINETOCHORE PROTEIN NDC80 HOMOLOG"/>
    <property type="match status" value="1"/>
</dbReference>
<evidence type="ECO:0000313" key="2">
    <source>
        <dbReference type="EMBL" id="RVW81045.1"/>
    </source>
</evidence>
<keyword evidence="1" id="KW-0175">Coiled coil</keyword>
<dbReference type="PANTHER" id="PTHR46681">
    <property type="entry name" value="KINETOCHORE PROTEIN NDC80 HOMOLOG"/>
    <property type="match status" value="1"/>
</dbReference>
<accession>A0A438H981</accession>
<feature type="coiled-coil region" evidence="1">
    <location>
        <begin position="51"/>
        <end position="85"/>
    </location>
</feature>